<proteinExistence type="predicted"/>
<organism evidence="1 2">
    <name type="scientific">Pristionchus entomophagus</name>
    <dbReference type="NCBI Taxonomy" id="358040"/>
    <lineage>
        <taxon>Eukaryota</taxon>
        <taxon>Metazoa</taxon>
        <taxon>Ecdysozoa</taxon>
        <taxon>Nematoda</taxon>
        <taxon>Chromadorea</taxon>
        <taxon>Rhabditida</taxon>
        <taxon>Rhabditina</taxon>
        <taxon>Diplogasteromorpha</taxon>
        <taxon>Diplogasteroidea</taxon>
        <taxon>Neodiplogasteridae</taxon>
        <taxon>Pristionchus</taxon>
    </lineage>
</organism>
<dbReference type="EMBL" id="BTSX01000002">
    <property type="protein sequence ID" value="GMS83821.1"/>
    <property type="molecule type" value="Genomic_DNA"/>
</dbReference>
<evidence type="ECO:0000313" key="1">
    <source>
        <dbReference type="EMBL" id="GMS83821.1"/>
    </source>
</evidence>
<dbReference type="AlphaFoldDB" id="A0AAV5SKQ2"/>
<accession>A0AAV5SKQ2</accession>
<evidence type="ECO:0000313" key="2">
    <source>
        <dbReference type="Proteomes" id="UP001432027"/>
    </source>
</evidence>
<comment type="caution">
    <text evidence="1">The sequence shown here is derived from an EMBL/GenBank/DDBJ whole genome shotgun (WGS) entry which is preliminary data.</text>
</comment>
<sequence>MIEEPSRNDSEELASLRKRRRLALYLAESGRLPDAFALTFDPPFTAKQLPALATLCETRGFKDKCFYEYSNRGYATIEWKRDLTNTGEIKTGKVTDLASLALKEGKAYMMSVDTVVDQLKKRELREQERYLVEGLARMEMIEVKREKEADSLRESLLEWMEDAETLVKLNDWDSFFSVVSKIHKDEDVFDSKIIHYKTA</sequence>
<reference evidence="1" key="1">
    <citation type="submission" date="2023-10" db="EMBL/GenBank/DDBJ databases">
        <title>Genome assembly of Pristionchus species.</title>
        <authorList>
            <person name="Yoshida K."/>
            <person name="Sommer R.J."/>
        </authorList>
    </citation>
    <scope>NUCLEOTIDE SEQUENCE</scope>
    <source>
        <strain evidence="1">RS0144</strain>
    </source>
</reference>
<name>A0AAV5SKQ2_9BILA</name>
<protein>
    <submittedName>
        <fullName evidence="1">Uncharacterized protein</fullName>
    </submittedName>
</protein>
<gene>
    <name evidence="1" type="ORF">PENTCL1PPCAC_5996</name>
</gene>
<keyword evidence="2" id="KW-1185">Reference proteome</keyword>
<dbReference type="Proteomes" id="UP001432027">
    <property type="component" value="Unassembled WGS sequence"/>
</dbReference>